<dbReference type="SMART" id="SM00926">
    <property type="entry name" value="Molybdop_Fe4S4"/>
    <property type="match status" value="1"/>
</dbReference>
<dbReference type="InterPro" id="IPR001041">
    <property type="entry name" value="2Fe-2S_ferredoxin-type"/>
</dbReference>
<dbReference type="InterPro" id="IPR017900">
    <property type="entry name" value="4Fe4S_Fe_S_CS"/>
</dbReference>
<dbReference type="Gene3D" id="3.50.50.60">
    <property type="entry name" value="FAD/NAD(P)-binding domain"/>
    <property type="match status" value="2"/>
</dbReference>
<dbReference type="Gene3D" id="2.20.25.90">
    <property type="entry name" value="ADC-like domains"/>
    <property type="match status" value="1"/>
</dbReference>
<dbReference type="GO" id="GO:0022904">
    <property type="term" value="P:respiratory electron transport chain"/>
    <property type="evidence" value="ECO:0007669"/>
    <property type="project" value="TreeGrafter"/>
</dbReference>
<evidence type="ECO:0000256" key="2">
    <source>
        <dbReference type="ARBA" id="ARBA00022723"/>
    </source>
</evidence>
<dbReference type="Gene3D" id="3.40.228.10">
    <property type="entry name" value="Dimethylsulfoxide Reductase, domain 2"/>
    <property type="match status" value="1"/>
</dbReference>
<sequence length="1254" mass="137414">MSEKLKITINDKEYEATPGQMILDVVREHAIDTIPTLCFDPKLPPYGSCYLCVVEVKGLEKLVPSCSSPVSNGMVVYTDNERIRKSRKTALELLLSNHYADCLGPCKNTCPAGVDVQGYIALMSMGKHREAIKLIKEKNPLPLVCGRVCVRECETACRRNLVDDPVGIDYLKRYAADRDIEDPWQPELPDRNGKKVAVVGGGPAGLTCAYFLTLKGYSPTIFEKSPELGGMLRYGIPEYRLPKAMLDREITWITDLGVEVKTGTTLGEDFTIESLKKDGFDAIFLSIGAQKAKRMGIEGEDATEGVIGGADFLRQMQSEEKPAIYGRVVVVGGGNTAIDAARTSLRLGAEKVTILYRRTRKEMPANDMEIEAADEEGVEMVFLSAPTGIVSENGRLKALRCIRMELGAPDASGRRSPVPMEGSEYDLPCDFAISAIGQDIDLGNINGDGKLKASRQNAITTDGATFETSIPGVFAGGDAVTGPAVAIDAIAHGRIAALMIDQYIQTGKPGPHEKAFVSRKEVFGEIPESEFAHLKKIERERMAELPVAERIKGLAEVELGFSADQVRNETGRCLECGCSAYFDCDLRKYATDFGVDLGQFTGDAKKHRVDKDHPFIALDPNKCINCGRCIRTCSEILQVAALGFVYRGFKSVVKPSMEKRLLQTNCISCGNCIGACPTGAITEKLPFTKPGPWEFTDIASVCSFCSVGCNLAYRVFHDGVFSISNVNGDSHNKGYLCTKGRFGYQYMLSEDRLTQPMIKRKGRHEPVSWEEALSYTAQKIRSTMNRYGNQAVAFFGSPRMTNEELYLMQKLARVVVKTNNVGSFTSLINGIEQDGLDDMFGITTSTTTMDQLAEADVVLVMNADLSEDNLVAELKIKAARKTGTRLVMINSSEVSLNKYADLWVNSKRGTNTVLVNGIAKAVIDRGLADKTFIKARTEGFEDFRRSIGNLDLGSISEITGVDTEKLAQLMDVLTKTDLNVIAVYNIDSVWEKSRNDLKALGNLMMLTGRVGKAGNGIIILRDFSNSQGLLDMGVNPGYLPGNVRPENKAGVAALGALWGMDLETIFKPADLKEQLEKEAVKALVIFGEDPLYLTSNLRFTGGAEFTVVVDSFMTSTAAEADVVLPASLPNETAGSYTACDRRVQHFPRIFASRTGMETWQVIARLAEELGSPFAITSTEDISKEIQKANPFYKGDGGAYFWGNGFLAERFMTQSGKGLFMPLLIDLAPFSFDKKPYLASEQYVRVKIKGRLTRQ</sequence>
<dbReference type="GO" id="GO:0003954">
    <property type="term" value="F:NADH dehydrogenase activity"/>
    <property type="evidence" value="ECO:0007669"/>
    <property type="project" value="TreeGrafter"/>
</dbReference>
<dbReference type="PROSITE" id="PS51379">
    <property type="entry name" value="4FE4S_FER_2"/>
    <property type="match status" value="2"/>
</dbReference>
<dbReference type="InterPro" id="IPR050123">
    <property type="entry name" value="Prok_molybdopt-oxidoreductase"/>
</dbReference>
<dbReference type="Gene3D" id="3.10.20.440">
    <property type="entry name" value="2Fe-2S iron-sulphur cluster binding domain, sarcosine oxidase, alpha subunit, N-terminal domain"/>
    <property type="match status" value="1"/>
</dbReference>
<dbReference type="PRINTS" id="PR00419">
    <property type="entry name" value="ADXRDTASE"/>
</dbReference>
<feature type="domain" description="4Fe-4S ferredoxin-type" evidence="8">
    <location>
        <begin position="657"/>
        <end position="686"/>
    </location>
</feature>
<reference evidence="10" key="1">
    <citation type="journal article" date="2020" name="Biotechnol. Biofuels">
        <title>New insights from the biogas microbiome by comprehensive genome-resolved metagenomics of nearly 1600 species originating from multiple anaerobic digesters.</title>
        <authorList>
            <person name="Campanaro S."/>
            <person name="Treu L."/>
            <person name="Rodriguez-R L.M."/>
            <person name="Kovalovszki A."/>
            <person name="Ziels R.M."/>
            <person name="Maus I."/>
            <person name="Zhu X."/>
            <person name="Kougias P.G."/>
            <person name="Basile A."/>
            <person name="Luo G."/>
            <person name="Schluter A."/>
            <person name="Konstantinidis K.T."/>
            <person name="Angelidaki I."/>
        </authorList>
    </citation>
    <scope>NUCLEOTIDE SEQUENCE</scope>
    <source>
        <strain evidence="10">AS06rmzACSIP_7</strain>
    </source>
</reference>
<dbReference type="InterPro" id="IPR006656">
    <property type="entry name" value="Mopterin_OxRdtase"/>
</dbReference>
<dbReference type="GO" id="GO:0016020">
    <property type="term" value="C:membrane"/>
    <property type="evidence" value="ECO:0007669"/>
    <property type="project" value="TreeGrafter"/>
</dbReference>
<dbReference type="Pfam" id="PF07992">
    <property type="entry name" value="Pyr_redox_2"/>
    <property type="match status" value="1"/>
</dbReference>
<dbReference type="InterPro" id="IPR023753">
    <property type="entry name" value="FAD/NAD-binding_dom"/>
</dbReference>
<dbReference type="InterPro" id="IPR042204">
    <property type="entry name" value="2Fe-2S-bd_N"/>
</dbReference>
<dbReference type="Proteomes" id="UP000777265">
    <property type="component" value="Unassembled WGS sequence"/>
</dbReference>
<reference evidence="10" key="2">
    <citation type="submission" date="2020-01" db="EMBL/GenBank/DDBJ databases">
        <authorList>
            <person name="Campanaro S."/>
        </authorList>
    </citation>
    <scope>NUCLEOTIDE SEQUENCE</scope>
    <source>
        <strain evidence="10">AS06rmzACSIP_7</strain>
    </source>
</reference>
<evidence type="ECO:0000259" key="9">
    <source>
        <dbReference type="PROSITE" id="PS51669"/>
    </source>
</evidence>
<dbReference type="Pfam" id="PF04879">
    <property type="entry name" value="Molybdop_Fe4S4"/>
    <property type="match status" value="1"/>
</dbReference>
<evidence type="ECO:0000256" key="5">
    <source>
        <dbReference type="ARBA" id="ARBA00023004"/>
    </source>
</evidence>
<keyword evidence="1" id="KW-0004">4Fe-4S</keyword>
<comment type="caution">
    <text evidence="10">The sequence shown here is derived from an EMBL/GenBank/DDBJ whole genome shotgun (WGS) entry which is preliminary data.</text>
</comment>
<evidence type="ECO:0000256" key="1">
    <source>
        <dbReference type="ARBA" id="ARBA00022485"/>
    </source>
</evidence>
<keyword evidence="3" id="KW-0677">Repeat</keyword>
<dbReference type="Pfam" id="PF13510">
    <property type="entry name" value="Fer2_4"/>
    <property type="match status" value="1"/>
</dbReference>
<dbReference type="GO" id="GO:0046872">
    <property type="term" value="F:metal ion binding"/>
    <property type="evidence" value="ECO:0007669"/>
    <property type="project" value="UniProtKB-KW"/>
</dbReference>
<dbReference type="InterPro" id="IPR028261">
    <property type="entry name" value="DPD_II"/>
</dbReference>
<feature type="domain" description="4Fe-4S Mo/W bis-MGD-type" evidence="9">
    <location>
        <begin position="695"/>
        <end position="751"/>
    </location>
</feature>
<gene>
    <name evidence="10" type="ORF">GXY80_13330</name>
</gene>
<keyword evidence="5" id="KW-0408">Iron</keyword>
<dbReference type="FunFam" id="3.30.70.20:FF:000035">
    <property type="entry name" value="Iron hydrogenase 1"/>
    <property type="match status" value="1"/>
</dbReference>
<feature type="domain" description="2Fe-2S ferredoxin-type" evidence="7">
    <location>
        <begin position="3"/>
        <end position="82"/>
    </location>
</feature>
<accession>A0A971S1Z1</accession>
<proteinExistence type="predicted"/>
<dbReference type="Gene3D" id="1.10.1060.10">
    <property type="entry name" value="Alpha-helical ferredoxin"/>
    <property type="match status" value="1"/>
</dbReference>
<dbReference type="InterPro" id="IPR036010">
    <property type="entry name" value="2Fe-2S_ferredoxin-like_sf"/>
</dbReference>
<evidence type="ECO:0000259" key="8">
    <source>
        <dbReference type="PROSITE" id="PS51379"/>
    </source>
</evidence>
<evidence type="ECO:0000256" key="4">
    <source>
        <dbReference type="ARBA" id="ARBA00023002"/>
    </source>
</evidence>
<dbReference type="SUPFAM" id="SSF46548">
    <property type="entry name" value="alpha-helical ferredoxin"/>
    <property type="match status" value="1"/>
</dbReference>
<dbReference type="InterPro" id="IPR054351">
    <property type="entry name" value="NADH_UbQ_OxRdtase_ferredoxin"/>
</dbReference>
<dbReference type="SUPFAM" id="SSF53706">
    <property type="entry name" value="Formate dehydrogenase/DMSO reductase, domains 1-3"/>
    <property type="match status" value="1"/>
</dbReference>
<dbReference type="SUPFAM" id="SSF51971">
    <property type="entry name" value="Nucleotide-binding domain"/>
    <property type="match status" value="1"/>
</dbReference>
<dbReference type="InterPro" id="IPR017896">
    <property type="entry name" value="4Fe4S_Fe-S-bd"/>
</dbReference>
<keyword evidence="2" id="KW-0479">Metal-binding</keyword>
<dbReference type="Pfam" id="PF22117">
    <property type="entry name" value="Fer4_Nqo3"/>
    <property type="match status" value="1"/>
</dbReference>
<dbReference type="InterPro" id="IPR009051">
    <property type="entry name" value="Helical_ferredxn"/>
</dbReference>
<evidence type="ECO:0000256" key="3">
    <source>
        <dbReference type="ARBA" id="ARBA00022737"/>
    </source>
</evidence>
<dbReference type="PANTHER" id="PTHR43105">
    <property type="entry name" value="RESPIRATORY NITRATE REDUCTASE"/>
    <property type="match status" value="1"/>
</dbReference>
<dbReference type="Pfam" id="PF14691">
    <property type="entry name" value="Fer4_20"/>
    <property type="match status" value="1"/>
</dbReference>
<dbReference type="GO" id="GO:0051539">
    <property type="term" value="F:4 iron, 4 sulfur cluster binding"/>
    <property type="evidence" value="ECO:0007669"/>
    <property type="project" value="UniProtKB-KW"/>
</dbReference>
<dbReference type="PROSITE" id="PS00198">
    <property type="entry name" value="4FE4S_FER_1"/>
    <property type="match status" value="1"/>
</dbReference>
<keyword evidence="4" id="KW-0560">Oxidoreductase</keyword>
<dbReference type="InterPro" id="IPR006963">
    <property type="entry name" value="Mopterin_OxRdtase_4Fe-4S_dom"/>
</dbReference>
<dbReference type="EMBL" id="JAAYEE010000253">
    <property type="protein sequence ID" value="NLW36436.1"/>
    <property type="molecule type" value="Genomic_DNA"/>
</dbReference>
<protein>
    <submittedName>
        <fullName evidence="10">Molybdopterin-dependent oxidoreductase</fullName>
    </submittedName>
</protein>
<dbReference type="SUPFAM" id="SSF54292">
    <property type="entry name" value="2Fe-2S ferredoxin-like"/>
    <property type="match status" value="1"/>
</dbReference>
<dbReference type="InterPro" id="IPR036188">
    <property type="entry name" value="FAD/NAD-bd_sf"/>
</dbReference>
<dbReference type="Gene3D" id="3.40.50.740">
    <property type="match status" value="1"/>
</dbReference>
<evidence type="ECO:0000259" key="7">
    <source>
        <dbReference type="PROSITE" id="PS51085"/>
    </source>
</evidence>
<keyword evidence="6" id="KW-0411">Iron-sulfur</keyword>
<dbReference type="Gene3D" id="3.30.70.20">
    <property type="match status" value="1"/>
</dbReference>
<dbReference type="Pfam" id="PF00384">
    <property type="entry name" value="Molybdopterin"/>
    <property type="match status" value="1"/>
</dbReference>
<evidence type="ECO:0000256" key="6">
    <source>
        <dbReference type="ARBA" id="ARBA00023014"/>
    </source>
</evidence>
<dbReference type="PROSITE" id="PS51669">
    <property type="entry name" value="4FE4S_MOW_BIS_MGD"/>
    <property type="match status" value="1"/>
</dbReference>
<evidence type="ECO:0000313" key="11">
    <source>
        <dbReference type="Proteomes" id="UP000777265"/>
    </source>
</evidence>
<dbReference type="PANTHER" id="PTHR43105:SF10">
    <property type="entry name" value="NADH-QUINONE OXIDOREDUCTASE SUBUNIT G"/>
    <property type="match status" value="1"/>
</dbReference>
<evidence type="ECO:0000313" key="10">
    <source>
        <dbReference type="EMBL" id="NLW36436.1"/>
    </source>
</evidence>
<organism evidence="10 11">
    <name type="scientific">Syntrophorhabdus aromaticivorans</name>
    <dbReference type="NCBI Taxonomy" id="328301"/>
    <lineage>
        <taxon>Bacteria</taxon>
        <taxon>Pseudomonadati</taxon>
        <taxon>Thermodesulfobacteriota</taxon>
        <taxon>Syntrophorhabdia</taxon>
        <taxon>Syntrophorhabdales</taxon>
        <taxon>Syntrophorhabdaceae</taxon>
        <taxon>Syntrophorhabdus</taxon>
    </lineage>
</organism>
<dbReference type="AlphaFoldDB" id="A0A971S1Z1"/>
<feature type="domain" description="4Fe-4S ferredoxin-type" evidence="8">
    <location>
        <begin position="614"/>
        <end position="642"/>
    </location>
</feature>
<dbReference type="PROSITE" id="PS51085">
    <property type="entry name" value="2FE2S_FER_2"/>
    <property type="match status" value="1"/>
</dbReference>
<name>A0A971S1Z1_9BACT</name>
<dbReference type="SUPFAM" id="SSF54862">
    <property type="entry name" value="4Fe-4S ferredoxins"/>
    <property type="match status" value="1"/>
</dbReference>